<evidence type="ECO:0000256" key="2">
    <source>
        <dbReference type="SAM" id="Phobius"/>
    </source>
</evidence>
<feature type="compositionally biased region" description="Low complexity" evidence="1">
    <location>
        <begin position="177"/>
        <end position="202"/>
    </location>
</feature>
<keyword evidence="2" id="KW-0472">Membrane</keyword>
<reference evidence="3 4" key="1">
    <citation type="submission" date="2021-02" db="EMBL/GenBank/DDBJ databases">
        <title>Porcisia hertigi Genome sequencing and assembly.</title>
        <authorList>
            <person name="Almutairi H."/>
            <person name="Gatherer D."/>
        </authorList>
    </citation>
    <scope>NUCLEOTIDE SEQUENCE [LARGE SCALE GENOMIC DNA]</scope>
    <source>
        <strain evidence="3 4">C119</strain>
    </source>
</reference>
<dbReference type="OrthoDB" id="266673at2759"/>
<accession>A0A836YGI8</accession>
<organism evidence="3 4">
    <name type="scientific">Porcisia hertigi</name>
    <dbReference type="NCBI Taxonomy" id="2761500"/>
    <lineage>
        <taxon>Eukaryota</taxon>
        <taxon>Discoba</taxon>
        <taxon>Euglenozoa</taxon>
        <taxon>Kinetoplastea</taxon>
        <taxon>Metakinetoplastina</taxon>
        <taxon>Trypanosomatida</taxon>
        <taxon>Trypanosomatidae</taxon>
        <taxon>Leishmaniinae</taxon>
        <taxon>Porcisia</taxon>
    </lineage>
</organism>
<comment type="caution">
    <text evidence="3">The sequence shown here is derived from an EMBL/GenBank/DDBJ whole genome shotgun (WGS) entry which is preliminary data.</text>
</comment>
<dbReference type="KEGG" id="phet:94293886"/>
<dbReference type="EMBL" id="JAFJZO010000008">
    <property type="protein sequence ID" value="KAG5510809.1"/>
    <property type="molecule type" value="Genomic_DNA"/>
</dbReference>
<dbReference type="GeneID" id="94293886"/>
<keyword evidence="2" id="KW-1133">Transmembrane helix</keyword>
<sequence>MALTVLDFVRWVQSRKVAVMLLSMIAAWHLRCIAKPSATMAVAQGSASTKTGLCSFSDWATTLPPSGGEAAIVYPPDSVAYHRQSLPTPSENPLSTYWFVSIGLIVSIVCGFYILLALLTMHNFQMQSQHQAKKVIPAAYATKGHWSPRSKGHHGEWLTTRTLGSASVSSLSHPQRSASYSDTTSSYSDNYSHSSEESSPSSEENEDDAIAHLNPLTR</sequence>
<gene>
    <name evidence="3" type="ORF">JKF63_07881</name>
</gene>
<dbReference type="Proteomes" id="UP000674318">
    <property type="component" value="Unassembled WGS sequence"/>
</dbReference>
<feature type="transmembrane region" description="Helical" evidence="2">
    <location>
        <begin position="97"/>
        <end position="119"/>
    </location>
</feature>
<feature type="region of interest" description="Disordered" evidence="1">
    <location>
        <begin position="168"/>
        <end position="218"/>
    </location>
</feature>
<dbReference type="AlphaFoldDB" id="A0A836YGI8"/>
<keyword evidence="4" id="KW-1185">Reference proteome</keyword>
<dbReference type="RefSeq" id="XP_067759281.1">
    <property type="nucleotide sequence ID" value="XM_067903809.1"/>
</dbReference>
<evidence type="ECO:0000256" key="1">
    <source>
        <dbReference type="SAM" id="MobiDB-lite"/>
    </source>
</evidence>
<name>A0A836YGI8_9TRYP</name>
<protein>
    <submittedName>
        <fullName evidence="3">Uncharacterized protein</fullName>
    </submittedName>
</protein>
<proteinExistence type="predicted"/>
<evidence type="ECO:0000313" key="3">
    <source>
        <dbReference type="EMBL" id="KAG5510809.1"/>
    </source>
</evidence>
<keyword evidence="2" id="KW-0812">Transmembrane</keyword>
<evidence type="ECO:0000313" key="4">
    <source>
        <dbReference type="Proteomes" id="UP000674318"/>
    </source>
</evidence>